<dbReference type="Pfam" id="PF00078">
    <property type="entry name" value="RVT_1"/>
    <property type="match status" value="1"/>
</dbReference>
<proteinExistence type="predicted"/>
<reference evidence="2 3" key="1">
    <citation type="journal article" date="2019" name="Sci. Rep.">
        <title>Orb-weaving spider Araneus ventricosus genome elucidates the spidroin gene catalogue.</title>
        <authorList>
            <person name="Kono N."/>
            <person name="Nakamura H."/>
            <person name="Ohtoshi R."/>
            <person name="Moran D.A.P."/>
            <person name="Shinohara A."/>
            <person name="Yoshida Y."/>
            <person name="Fujiwara M."/>
            <person name="Mori M."/>
            <person name="Tomita M."/>
            <person name="Arakawa K."/>
        </authorList>
    </citation>
    <scope>NUCLEOTIDE SEQUENCE [LARGE SCALE GENOMIC DNA]</scope>
</reference>
<name>A0A4Y2C4Q8_ARAVE</name>
<organism evidence="2 3">
    <name type="scientific">Araneus ventricosus</name>
    <name type="common">Orbweaver spider</name>
    <name type="synonym">Epeira ventricosa</name>
    <dbReference type="NCBI Taxonomy" id="182803"/>
    <lineage>
        <taxon>Eukaryota</taxon>
        <taxon>Metazoa</taxon>
        <taxon>Ecdysozoa</taxon>
        <taxon>Arthropoda</taxon>
        <taxon>Chelicerata</taxon>
        <taxon>Arachnida</taxon>
        <taxon>Araneae</taxon>
        <taxon>Araneomorphae</taxon>
        <taxon>Entelegynae</taxon>
        <taxon>Araneoidea</taxon>
        <taxon>Araneidae</taxon>
        <taxon>Araneus</taxon>
    </lineage>
</organism>
<dbReference type="AlphaFoldDB" id="A0A4Y2C4Q8"/>
<dbReference type="PROSITE" id="PS50878">
    <property type="entry name" value="RT_POL"/>
    <property type="match status" value="1"/>
</dbReference>
<dbReference type="OrthoDB" id="6437148at2759"/>
<dbReference type="InterPro" id="IPR000477">
    <property type="entry name" value="RT_dom"/>
</dbReference>
<protein>
    <recommendedName>
        <fullName evidence="1">Reverse transcriptase domain-containing protein</fullName>
    </recommendedName>
</protein>
<dbReference type="PANTHER" id="PTHR19446">
    <property type="entry name" value="REVERSE TRANSCRIPTASES"/>
    <property type="match status" value="1"/>
</dbReference>
<dbReference type="EMBL" id="BGPR01000149">
    <property type="protein sequence ID" value="GBL99450.1"/>
    <property type="molecule type" value="Genomic_DNA"/>
</dbReference>
<dbReference type="Proteomes" id="UP000499080">
    <property type="component" value="Unassembled WGS sequence"/>
</dbReference>
<evidence type="ECO:0000313" key="3">
    <source>
        <dbReference type="Proteomes" id="UP000499080"/>
    </source>
</evidence>
<sequence>MADRPISLLLTLGKQLEKLMTQRLNYHLSTTRQRSSRQFGFREGRSIYHALDELMQQVENCRGRKNHTAIISVDIQGAFDNLPHKSIDEKLTEYNCPCNIETLFSNLLKNRKVTIPTNDVVAQHIQTRGCPQGSCRVPALWNLIADEALN</sequence>
<keyword evidence="3" id="KW-1185">Reference proteome</keyword>
<comment type="caution">
    <text evidence="2">The sequence shown here is derived from an EMBL/GenBank/DDBJ whole genome shotgun (WGS) entry which is preliminary data.</text>
</comment>
<evidence type="ECO:0000313" key="2">
    <source>
        <dbReference type="EMBL" id="GBL99450.1"/>
    </source>
</evidence>
<dbReference type="InterPro" id="IPR043502">
    <property type="entry name" value="DNA/RNA_pol_sf"/>
</dbReference>
<dbReference type="GO" id="GO:0071897">
    <property type="term" value="P:DNA biosynthetic process"/>
    <property type="evidence" value="ECO:0007669"/>
    <property type="project" value="UniProtKB-ARBA"/>
</dbReference>
<dbReference type="SUPFAM" id="SSF56672">
    <property type="entry name" value="DNA/RNA polymerases"/>
    <property type="match status" value="1"/>
</dbReference>
<evidence type="ECO:0000259" key="1">
    <source>
        <dbReference type="PROSITE" id="PS50878"/>
    </source>
</evidence>
<accession>A0A4Y2C4Q8</accession>
<feature type="domain" description="Reverse transcriptase" evidence="1">
    <location>
        <begin position="1"/>
        <end position="150"/>
    </location>
</feature>
<gene>
    <name evidence="2" type="ORF">AVEN_68750_1</name>
</gene>